<reference evidence="1" key="1">
    <citation type="submission" date="2013-12" db="EMBL/GenBank/DDBJ databases">
        <authorList>
            <person name="Aslett M."/>
        </authorList>
    </citation>
    <scope>NUCLEOTIDE SEQUENCE [LARGE SCALE GENOMIC DNA]</scope>
    <source>
        <strain evidence="1">Lindley</strain>
    </source>
</reference>
<evidence type="ECO:0000313" key="2">
    <source>
        <dbReference type="WBParaSite" id="GPLIN_001280400"/>
    </source>
</evidence>
<accession>A0A183CIU8</accession>
<organism evidence="1 2">
    <name type="scientific">Globodera pallida</name>
    <name type="common">Potato cyst nematode worm</name>
    <name type="synonym">Heterodera pallida</name>
    <dbReference type="NCBI Taxonomy" id="36090"/>
    <lineage>
        <taxon>Eukaryota</taxon>
        <taxon>Metazoa</taxon>
        <taxon>Ecdysozoa</taxon>
        <taxon>Nematoda</taxon>
        <taxon>Chromadorea</taxon>
        <taxon>Rhabditida</taxon>
        <taxon>Tylenchina</taxon>
        <taxon>Tylenchomorpha</taxon>
        <taxon>Tylenchoidea</taxon>
        <taxon>Heteroderidae</taxon>
        <taxon>Heteroderinae</taxon>
        <taxon>Globodera</taxon>
    </lineage>
</organism>
<sequence>MELRVHPMEPFLAPVTLLDEPGGGREAHHAVLVYFDCGACGKENRRTYELTDVGKGSRWGYYGRSLGILAGTELKVSYETVEDVFRGIWTKYNLNRANCQHWTHDFYKRGIKLQKSAGRLETTKVDNESRKEAAARARLFKMIFQN</sequence>
<proteinExistence type="predicted"/>
<keyword evidence="1" id="KW-1185">Reference proteome</keyword>
<dbReference type="Proteomes" id="UP000050741">
    <property type="component" value="Unassembled WGS sequence"/>
</dbReference>
<reference evidence="2" key="3">
    <citation type="submission" date="2016-06" db="UniProtKB">
        <authorList>
            <consortium name="WormBaseParasite"/>
        </authorList>
    </citation>
    <scope>IDENTIFICATION</scope>
</reference>
<protein>
    <submittedName>
        <fullName evidence="2">PPPDE domain-containing protein</fullName>
    </submittedName>
</protein>
<reference evidence="1" key="2">
    <citation type="submission" date="2014-05" db="EMBL/GenBank/DDBJ databases">
        <title>The genome and life-stage specific transcriptomes of Globodera pallida elucidate key aspects of plant parasitism by a cyst nematode.</title>
        <authorList>
            <person name="Cotton J.A."/>
            <person name="Lilley C.J."/>
            <person name="Jones L.M."/>
            <person name="Kikuchi T."/>
            <person name="Reid A.J."/>
            <person name="Thorpe P."/>
            <person name="Tsai I.J."/>
            <person name="Beasley H."/>
            <person name="Blok V."/>
            <person name="Cock P.J.A."/>
            <person name="Van den Akker S.E."/>
            <person name="Holroyd N."/>
            <person name="Hunt M."/>
            <person name="Mantelin S."/>
            <person name="Naghra H."/>
            <person name="Pain A."/>
            <person name="Palomares-Rius J.E."/>
            <person name="Zarowiecki M."/>
            <person name="Berriman M."/>
            <person name="Jones J.T."/>
            <person name="Urwin P.E."/>
        </authorList>
    </citation>
    <scope>NUCLEOTIDE SEQUENCE [LARGE SCALE GENOMIC DNA]</scope>
    <source>
        <strain evidence="1">Lindley</strain>
    </source>
</reference>
<evidence type="ECO:0000313" key="1">
    <source>
        <dbReference type="Proteomes" id="UP000050741"/>
    </source>
</evidence>
<dbReference type="AlphaFoldDB" id="A0A183CIU8"/>
<dbReference type="WBParaSite" id="GPLIN_001280400">
    <property type="protein sequence ID" value="GPLIN_001280400"/>
    <property type="gene ID" value="GPLIN_001280400"/>
</dbReference>
<name>A0A183CIU8_GLOPA</name>